<comment type="caution">
    <text evidence="1">The sequence shown here is derived from an EMBL/GenBank/DDBJ whole genome shotgun (WGS) entry which is preliminary data.</text>
</comment>
<evidence type="ECO:0000313" key="2">
    <source>
        <dbReference type="Proteomes" id="UP001576708"/>
    </source>
</evidence>
<proteinExistence type="predicted"/>
<dbReference type="RefSeq" id="WP_342201586.1">
    <property type="nucleotide sequence ID" value="NZ_JBCATE010000003.1"/>
</dbReference>
<organism evidence="1 2">
    <name type="scientific">Shewanella mangrovisoli</name>
    <dbReference type="NCBI Taxonomy" id="2864211"/>
    <lineage>
        <taxon>Bacteria</taxon>
        <taxon>Pseudomonadati</taxon>
        <taxon>Pseudomonadota</taxon>
        <taxon>Gammaproteobacteria</taxon>
        <taxon>Alteromonadales</taxon>
        <taxon>Shewanellaceae</taxon>
        <taxon>Shewanella</taxon>
    </lineage>
</organism>
<gene>
    <name evidence="1" type="ORF">ACE02W_10300</name>
</gene>
<keyword evidence="2" id="KW-1185">Reference proteome</keyword>
<reference evidence="1 2" key="1">
    <citation type="submission" date="2024-09" db="EMBL/GenBank/DDBJ databases">
        <authorList>
            <person name="Zhang Y."/>
        </authorList>
    </citation>
    <scope>NUCLEOTIDE SEQUENCE [LARGE SCALE GENOMIC DNA]</scope>
    <source>
        <strain evidence="1 2">ZJ318</strain>
    </source>
</reference>
<evidence type="ECO:0000313" key="1">
    <source>
        <dbReference type="EMBL" id="MFB2620196.1"/>
    </source>
</evidence>
<dbReference type="EMBL" id="JBHFGU010000003">
    <property type="protein sequence ID" value="MFB2620196.1"/>
    <property type="molecule type" value="Genomic_DNA"/>
</dbReference>
<name>A0ABV4VIR3_9GAMM</name>
<protein>
    <submittedName>
        <fullName evidence="1">Uncharacterized protein</fullName>
    </submittedName>
</protein>
<accession>A0ABV4VIR3</accession>
<dbReference type="Proteomes" id="UP001576708">
    <property type="component" value="Unassembled WGS sequence"/>
</dbReference>
<sequence length="185" mass="21317">MSNTIRQKVSRFISKSLDMQWPEGTVDFENSSFIVDGIKPLIQVQDDIEAAFIWCWSLKDYMIKQLLVSNSQITRKSIEDEINTYKCLVLCSDVANRLKHNELRESRSNQYAKLSVVQKIQINKDNVSMIQKLDGYYFITPSNGDCVKVKANIVNSDDKFLVDAYECLKESLEAWAEIHSKFSNS</sequence>